<accession>A0ACC3BK83</accession>
<organism evidence="1 2">
    <name type="scientific">Pyropia yezoensis</name>
    <name type="common">Susabi-nori</name>
    <name type="synonym">Porphyra yezoensis</name>
    <dbReference type="NCBI Taxonomy" id="2788"/>
    <lineage>
        <taxon>Eukaryota</taxon>
        <taxon>Rhodophyta</taxon>
        <taxon>Bangiophyceae</taxon>
        <taxon>Bangiales</taxon>
        <taxon>Bangiaceae</taxon>
        <taxon>Pyropia</taxon>
    </lineage>
</organism>
<proteinExistence type="predicted"/>
<protein>
    <submittedName>
        <fullName evidence="1">Uncharacterized protein</fullName>
    </submittedName>
</protein>
<dbReference type="Proteomes" id="UP000798662">
    <property type="component" value="Chromosome 1"/>
</dbReference>
<evidence type="ECO:0000313" key="1">
    <source>
        <dbReference type="EMBL" id="KAK1858323.1"/>
    </source>
</evidence>
<sequence length="711" mass="73586">MLLLRVLHARARRPQLPDGAALDATLAGLTAAAAAAAGAPHDAVPSTDGAVAVAGAALEAATTLALADATAWVDAHDPVDDERLLVQRARQAASLIESTSRGMARRAAEAEERCGAAPDGRPCARCRQRSHRTGAAVCPAAAVGGDKNAHVYDRGGDPAASDPYACRATVTSSVTVPVAAVLRALPALPDGTAHAVLRDGFLAAAEHHTHLSFTLTLVWLNTVHYLFGAVKADGWAAALPAPARWGKYWNWVSYAVCCRGAHGGSLPIGVQCGFCGRVRDNTLCGPAAGRLLGSYPALMNATVQAMDAPASSFDAACHDHLPHRNSHARWRGVVTTIVTHTARTVAVATRRLAWRVATAVVDAADAPACGDEERRRRRAAVYAACKSCLERGSDVPHAAHAAKLELLPPQVRAAALTNIVDARARAQPAPPQGIAPLFPTGGADTVARRWAEYIPYLLHVQAEGVVGKPFSLVPGKAATLHAYGTVTKARLGPLIRRAWPAHQQLYMEVSRRGAAALAGLLGMETARCTAGADLRTNGEGVVFTLTRPATAAEAEAADVAASTRKADGSRVQQRVAGSPTTQLEKQGFPVAAVKTLTVVSADPGNAAILTAVSSGPTAAAWGDRPWVRRRRLARSQLVAADALTRAALALDAVVWRTASLAPAEAAAVGAAAAAAAGARPGALPPTPGRRKRKAGPGGAEQRQMPCGKAAR</sequence>
<evidence type="ECO:0000313" key="2">
    <source>
        <dbReference type="Proteomes" id="UP000798662"/>
    </source>
</evidence>
<dbReference type="EMBL" id="CM020618">
    <property type="protein sequence ID" value="KAK1858323.1"/>
    <property type="molecule type" value="Genomic_DNA"/>
</dbReference>
<gene>
    <name evidence="1" type="ORF">I4F81_000932</name>
</gene>
<keyword evidence="2" id="KW-1185">Reference proteome</keyword>
<comment type="caution">
    <text evidence="1">The sequence shown here is derived from an EMBL/GenBank/DDBJ whole genome shotgun (WGS) entry which is preliminary data.</text>
</comment>
<name>A0ACC3BK83_PYRYE</name>
<reference evidence="1" key="1">
    <citation type="submission" date="2019-11" db="EMBL/GenBank/DDBJ databases">
        <title>Nori genome reveals adaptations in red seaweeds to the harsh intertidal environment.</title>
        <authorList>
            <person name="Wang D."/>
            <person name="Mao Y."/>
        </authorList>
    </citation>
    <scope>NUCLEOTIDE SEQUENCE</scope>
    <source>
        <tissue evidence="1">Gametophyte</tissue>
    </source>
</reference>